<feature type="transmembrane region" description="Helical" evidence="1">
    <location>
        <begin position="114"/>
        <end position="137"/>
    </location>
</feature>
<gene>
    <name evidence="2" type="ORF">FHR34_006791</name>
</gene>
<feature type="transmembrane region" description="Helical" evidence="1">
    <location>
        <begin position="43"/>
        <end position="62"/>
    </location>
</feature>
<comment type="caution">
    <text evidence="2">The sequence shown here is derived from an EMBL/GenBank/DDBJ whole genome shotgun (WGS) entry which is preliminary data.</text>
</comment>
<keyword evidence="1" id="KW-0472">Membrane</keyword>
<keyword evidence="1" id="KW-0812">Transmembrane</keyword>
<dbReference type="AlphaFoldDB" id="A0A7W7R979"/>
<feature type="transmembrane region" description="Helical" evidence="1">
    <location>
        <begin position="74"/>
        <end position="94"/>
    </location>
</feature>
<protein>
    <submittedName>
        <fullName evidence="2">Uncharacterized protein</fullName>
    </submittedName>
</protein>
<keyword evidence="1" id="KW-1133">Transmembrane helix</keyword>
<evidence type="ECO:0000256" key="1">
    <source>
        <dbReference type="SAM" id="Phobius"/>
    </source>
</evidence>
<dbReference type="RefSeq" id="WP_246561614.1">
    <property type="nucleotide sequence ID" value="NZ_JACHJV010000002.1"/>
</dbReference>
<name>A0A7W7R979_KITKI</name>
<organism evidence="2 3">
    <name type="scientific">Kitasatospora kifunensis</name>
    <name type="common">Streptomyces kifunensis</name>
    <dbReference type="NCBI Taxonomy" id="58351"/>
    <lineage>
        <taxon>Bacteria</taxon>
        <taxon>Bacillati</taxon>
        <taxon>Actinomycetota</taxon>
        <taxon>Actinomycetes</taxon>
        <taxon>Kitasatosporales</taxon>
        <taxon>Streptomycetaceae</taxon>
        <taxon>Kitasatospora</taxon>
    </lineage>
</organism>
<keyword evidence="3" id="KW-1185">Reference proteome</keyword>
<dbReference type="Proteomes" id="UP000540506">
    <property type="component" value="Unassembled WGS sequence"/>
</dbReference>
<dbReference type="EMBL" id="JACHJV010000002">
    <property type="protein sequence ID" value="MBB4927696.1"/>
    <property type="molecule type" value="Genomic_DNA"/>
</dbReference>
<reference evidence="2 3" key="1">
    <citation type="submission" date="2020-08" db="EMBL/GenBank/DDBJ databases">
        <title>Sequencing the genomes of 1000 actinobacteria strains.</title>
        <authorList>
            <person name="Klenk H.-P."/>
        </authorList>
    </citation>
    <scope>NUCLEOTIDE SEQUENCE [LARGE SCALE GENOMIC DNA]</scope>
    <source>
        <strain evidence="2 3">DSM 41654</strain>
    </source>
</reference>
<accession>A0A7W7R979</accession>
<evidence type="ECO:0000313" key="3">
    <source>
        <dbReference type="Proteomes" id="UP000540506"/>
    </source>
</evidence>
<sequence length="164" mass="16997">MSLPAPARLLPRLLAALLCLAVSWIHVQDQGGFPGDKTPHYVGIGYYLLEAAGVVCALLLLAGSRLRVSRSDAYPAEWLLAAGVALGPLLGFVLSRGPGLPEYSDDKGNWTEPLALASVAVEGVLLVMAAVALLAAVQSAKSARAVKSAQTAAGQRLPSRSTAR</sequence>
<evidence type="ECO:0000313" key="2">
    <source>
        <dbReference type="EMBL" id="MBB4927696.1"/>
    </source>
</evidence>
<proteinExistence type="predicted"/>